<accession>A0A1I7XBG5</accession>
<evidence type="ECO:0000313" key="1">
    <source>
        <dbReference type="Proteomes" id="UP000095283"/>
    </source>
</evidence>
<sequence>MPAFRYVDVRQHFSHLKNVQ</sequence>
<name>A0A1I7XBG5_HETBA</name>
<dbReference type="WBParaSite" id="Hba_14965">
    <property type="protein sequence ID" value="Hba_14965"/>
    <property type="gene ID" value="Hba_14965"/>
</dbReference>
<organism evidence="1 2">
    <name type="scientific">Heterorhabditis bacteriophora</name>
    <name type="common">Entomopathogenic nematode worm</name>
    <dbReference type="NCBI Taxonomy" id="37862"/>
    <lineage>
        <taxon>Eukaryota</taxon>
        <taxon>Metazoa</taxon>
        <taxon>Ecdysozoa</taxon>
        <taxon>Nematoda</taxon>
        <taxon>Chromadorea</taxon>
        <taxon>Rhabditida</taxon>
        <taxon>Rhabditina</taxon>
        <taxon>Rhabditomorpha</taxon>
        <taxon>Strongyloidea</taxon>
        <taxon>Heterorhabditidae</taxon>
        <taxon>Heterorhabditis</taxon>
    </lineage>
</organism>
<evidence type="ECO:0000313" key="2">
    <source>
        <dbReference type="WBParaSite" id="Hba_14965"/>
    </source>
</evidence>
<dbReference type="AlphaFoldDB" id="A0A1I7XBG5"/>
<dbReference type="Proteomes" id="UP000095283">
    <property type="component" value="Unplaced"/>
</dbReference>
<protein>
    <submittedName>
        <fullName evidence="2">Quaking_NLS domain-containing protein</fullName>
    </submittedName>
</protein>
<keyword evidence="1" id="KW-1185">Reference proteome</keyword>
<proteinExistence type="predicted"/>
<reference evidence="2" key="1">
    <citation type="submission" date="2016-11" db="UniProtKB">
        <authorList>
            <consortium name="WormBaseParasite"/>
        </authorList>
    </citation>
    <scope>IDENTIFICATION</scope>
</reference>